<dbReference type="InterPro" id="IPR013525">
    <property type="entry name" value="ABC2_TM"/>
</dbReference>
<evidence type="ECO:0000313" key="8">
    <source>
        <dbReference type="Proteomes" id="UP000339690"/>
    </source>
</evidence>
<evidence type="ECO:0000256" key="3">
    <source>
        <dbReference type="ARBA" id="ARBA00022989"/>
    </source>
</evidence>
<feature type="transmembrane region" description="Helical" evidence="5">
    <location>
        <begin position="59"/>
        <end position="82"/>
    </location>
</feature>
<evidence type="ECO:0000256" key="1">
    <source>
        <dbReference type="ARBA" id="ARBA00004141"/>
    </source>
</evidence>
<protein>
    <submittedName>
        <fullName evidence="7">ABC transporter permease</fullName>
    </submittedName>
</protein>
<evidence type="ECO:0000259" key="6">
    <source>
        <dbReference type="Pfam" id="PF12698"/>
    </source>
</evidence>
<feature type="transmembrane region" description="Helical" evidence="5">
    <location>
        <begin position="103"/>
        <end position="129"/>
    </location>
</feature>
<feature type="transmembrane region" description="Helical" evidence="5">
    <location>
        <begin position="20"/>
        <end position="39"/>
    </location>
</feature>
<keyword evidence="4 5" id="KW-0472">Membrane</keyword>
<feature type="transmembrane region" description="Helical" evidence="5">
    <location>
        <begin position="211"/>
        <end position="230"/>
    </location>
</feature>
<feature type="transmembrane region" description="Helical" evidence="5">
    <location>
        <begin position="179"/>
        <end position="199"/>
    </location>
</feature>
<dbReference type="EMBL" id="CP045915">
    <property type="protein sequence ID" value="QGH35009.1"/>
    <property type="molecule type" value="Genomic_DNA"/>
</dbReference>
<keyword evidence="8" id="KW-1185">Reference proteome</keyword>
<name>A0A5Q2TJB5_9BACI</name>
<dbReference type="RefSeq" id="WP_100360149.1">
    <property type="nucleotide sequence ID" value="NZ_CP045915.1"/>
</dbReference>
<dbReference type="Proteomes" id="UP000339690">
    <property type="component" value="Chromosome"/>
</dbReference>
<feature type="transmembrane region" description="Helical" evidence="5">
    <location>
        <begin position="135"/>
        <end position="158"/>
    </location>
</feature>
<evidence type="ECO:0000256" key="5">
    <source>
        <dbReference type="SAM" id="Phobius"/>
    </source>
</evidence>
<keyword evidence="2 5" id="KW-0812">Transmembrane</keyword>
<evidence type="ECO:0000256" key="2">
    <source>
        <dbReference type="ARBA" id="ARBA00022692"/>
    </source>
</evidence>
<evidence type="ECO:0000256" key="4">
    <source>
        <dbReference type="ARBA" id="ARBA00023136"/>
    </source>
</evidence>
<reference evidence="7 8" key="1">
    <citation type="submission" date="2019-11" db="EMBL/GenBank/DDBJ databases">
        <title>Gracilibacillus salitolerans sp. nov., a moderate halophile isolated from a saline soil in northwest China.</title>
        <authorList>
            <person name="Gan L."/>
        </authorList>
    </citation>
    <scope>NUCLEOTIDE SEQUENCE [LARGE SCALE GENOMIC DNA]</scope>
    <source>
        <strain evidence="7 8">SCU50</strain>
    </source>
</reference>
<dbReference type="GO" id="GO:0016020">
    <property type="term" value="C:membrane"/>
    <property type="evidence" value="ECO:0007669"/>
    <property type="project" value="UniProtKB-SubCell"/>
</dbReference>
<evidence type="ECO:0000313" key="7">
    <source>
        <dbReference type="EMBL" id="QGH35009.1"/>
    </source>
</evidence>
<organism evidence="7 8">
    <name type="scientific">Gracilibacillus salitolerans</name>
    <dbReference type="NCBI Taxonomy" id="2663022"/>
    <lineage>
        <taxon>Bacteria</taxon>
        <taxon>Bacillati</taxon>
        <taxon>Bacillota</taxon>
        <taxon>Bacilli</taxon>
        <taxon>Bacillales</taxon>
        <taxon>Bacillaceae</taxon>
        <taxon>Gracilibacillus</taxon>
    </lineage>
</organism>
<proteinExistence type="predicted"/>
<feature type="domain" description="ABC-2 type transporter transmembrane" evidence="6">
    <location>
        <begin position="42"/>
        <end position="229"/>
    </location>
</feature>
<keyword evidence="3 5" id="KW-1133">Transmembrane helix</keyword>
<gene>
    <name evidence="7" type="ORF">GI584_13585</name>
</gene>
<dbReference type="Pfam" id="PF12698">
    <property type="entry name" value="ABC2_membrane_3"/>
    <property type="match status" value="1"/>
</dbReference>
<sequence>MKKMLLLSIGDMKNIQREPLLLFSLFGIFLLIAVIRFALPELHNTLLSYTSFPLQPHFRIIVSLALLMAPFMIGILYGFIILDERDEGVLLFYAVTPVTKTGYLFARILAPIIVTFLMSFAVVLLQGIVMWDFFTFLPIAVLFALQSPIVTMLLASLASNKVEGLALTKVVNLMLLAPLLHYLINHPLINITMLFPVYWPVKVFLESDSGSYWWNLFAGFLITLIWLVFLERLFRKRME</sequence>
<comment type="subcellular location">
    <subcellularLocation>
        <location evidence="1">Membrane</location>
        <topology evidence="1">Multi-pass membrane protein</topology>
    </subcellularLocation>
</comment>
<dbReference type="KEGG" id="grc:GI584_13585"/>
<accession>A0A5Q2TJB5</accession>
<dbReference type="GO" id="GO:0140359">
    <property type="term" value="F:ABC-type transporter activity"/>
    <property type="evidence" value="ECO:0007669"/>
    <property type="project" value="InterPro"/>
</dbReference>
<dbReference type="AlphaFoldDB" id="A0A5Q2TJB5"/>